<dbReference type="SUPFAM" id="SSF48371">
    <property type="entry name" value="ARM repeat"/>
    <property type="match status" value="2"/>
</dbReference>
<feature type="compositionally biased region" description="Low complexity" evidence="2">
    <location>
        <begin position="33"/>
        <end position="46"/>
    </location>
</feature>
<sequence>MATGTYIMEQPEQELEAARTDEKIDYQSVNPTDPQNSSQDISSSDPPISPQPEQRKNSFLDKYLSESSEDEEADEESEAEEKRKNEPRKSNKTKKNEARKSNTKQEEKNNQRNKRVKIKKKGDSSEKKIEKEKDIGTEIRRYTTGRQPSTKWQNLRLFEDDNVESDEETKNKQTPTKARSVRTESRRYTVMSERKSVIGRADTENSESSTESQEEDDRVLDGKINAADLPSEFWQIQRMVKFLKIGNPTATVLCLCALKDFNLSLEMSQMAIREVNGLRVLINILRTENQRCKIGSLNILLPLTTNSKYNINIIIKLGGVPIMVDLVANGGKEVQGLAAATLANLAMSSRARNILRRCGGIQKMVKLLRLQNEQAKNNPSKSQEQKKMDLEVYRCAALALWSCSKSRCSRTTIYKTGSVPLLAKLIQIDREEILIPVIGLVQECAIEARFRHAFLQENMIETIVQHLQTENEELQTYCANAIFKCAEDEETRKIVNRFGGLKPLVALLSQSGNKKLLAAVTGAVWKCSISTDNAQRFLEMNIVEILLKYLQDPEQQQPEDVEIHIVGALAELSKIDLGCRELLACKGCKTLVKLSTTPNEKLVEQVSRAIAASSKYRECRDLINHLDGLRLLWSLLKSNNPKVVSSAAWGIYGLTEDTPDAWENARSFVGGLELIVNLLKSDDIEVLTSICAAISNIANDYENIGVLQDYGVVPLLAKMTSINDMELRQHLAEAIARCSKWENNAQEFSKEGAVEAMVEYLSTDDMNVKRSAVRALHQLAKNADSCIKMHDKGVVKPLVQMVGSDDEALQEAAASPTLENLLWPMKKQGQIIKRGHQQVLKEGIKVHQQKVSSMAVRRKRKLVII</sequence>
<feature type="compositionally biased region" description="Basic and acidic residues" evidence="2">
    <location>
        <begin position="80"/>
        <end position="110"/>
    </location>
</feature>
<dbReference type="InterPro" id="IPR011989">
    <property type="entry name" value="ARM-like"/>
</dbReference>
<gene>
    <name evidence="4" type="primary">LOC116287447</name>
</gene>
<dbReference type="GeneID" id="116287447"/>
<feature type="compositionally biased region" description="Basic and acidic residues" evidence="2">
    <location>
        <begin position="121"/>
        <end position="141"/>
    </location>
</feature>
<feature type="repeat" description="ARM" evidence="1">
    <location>
        <begin position="318"/>
        <end position="360"/>
    </location>
</feature>
<feature type="compositionally biased region" description="Basic residues" evidence="2">
    <location>
        <begin position="111"/>
        <end position="120"/>
    </location>
</feature>
<evidence type="ECO:0000313" key="3">
    <source>
        <dbReference type="Proteomes" id="UP000515163"/>
    </source>
</evidence>
<dbReference type="Proteomes" id="UP000515163">
    <property type="component" value="Unplaced"/>
</dbReference>
<proteinExistence type="predicted"/>
<evidence type="ECO:0000256" key="1">
    <source>
        <dbReference type="PROSITE-ProRule" id="PRU00259"/>
    </source>
</evidence>
<dbReference type="Gene3D" id="1.25.10.10">
    <property type="entry name" value="Leucine-rich Repeat Variant"/>
    <property type="match status" value="3"/>
</dbReference>
<dbReference type="Pfam" id="PF00514">
    <property type="entry name" value="Arm"/>
    <property type="match status" value="1"/>
</dbReference>
<dbReference type="SMART" id="SM00185">
    <property type="entry name" value="ARM"/>
    <property type="match status" value="11"/>
</dbReference>
<feature type="region of interest" description="Disordered" evidence="2">
    <location>
        <begin position="1"/>
        <end position="218"/>
    </location>
</feature>
<protein>
    <submittedName>
        <fullName evidence="4">Armadillo repeat-containing protein 4-like</fullName>
    </submittedName>
</protein>
<evidence type="ECO:0000313" key="4">
    <source>
        <dbReference type="RefSeq" id="XP_031549990.1"/>
    </source>
</evidence>
<feature type="compositionally biased region" description="Acidic residues" evidence="2">
    <location>
        <begin position="67"/>
        <end position="79"/>
    </location>
</feature>
<dbReference type="InterPro" id="IPR016024">
    <property type="entry name" value="ARM-type_fold"/>
</dbReference>
<organism evidence="3 4">
    <name type="scientific">Actinia tenebrosa</name>
    <name type="common">Australian red waratah sea anemone</name>
    <dbReference type="NCBI Taxonomy" id="6105"/>
    <lineage>
        <taxon>Eukaryota</taxon>
        <taxon>Metazoa</taxon>
        <taxon>Cnidaria</taxon>
        <taxon>Anthozoa</taxon>
        <taxon>Hexacorallia</taxon>
        <taxon>Actiniaria</taxon>
        <taxon>Actiniidae</taxon>
        <taxon>Actinia</taxon>
    </lineage>
</organism>
<evidence type="ECO:0000256" key="2">
    <source>
        <dbReference type="SAM" id="MobiDB-lite"/>
    </source>
</evidence>
<dbReference type="PANTHER" id="PTHR46241">
    <property type="entry name" value="ARMADILLO REPEAT-CONTAINING PROTEIN 4 ARMC4"/>
    <property type="match status" value="1"/>
</dbReference>
<dbReference type="RefSeq" id="XP_031549990.1">
    <property type="nucleotide sequence ID" value="XM_031694130.1"/>
</dbReference>
<keyword evidence="3" id="KW-1185">Reference proteome</keyword>
<dbReference type="AlphaFoldDB" id="A0A6P8HBW7"/>
<dbReference type="KEGG" id="aten:116287447"/>
<feature type="repeat" description="ARM" evidence="1">
    <location>
        <begin position="670"/>
        <end position="703"/>
    </location>
</feature>
<name>A0A6P8HBW7_ACTTE</name>
<feature type="compositionally biased region" description="Basic and acidic residues" evidence="2">
    <location>
        <begin position="181"/>
        <end position="196"/>
    </location>
</feature>
<dbReference type="OrthoDB" id="5980368at2759"/>
<dbReference type="PROSITE" id="PS50176">
    <property type="entry name" value="ARM_REPEAT"/>
    <property type="match status" value="3"/>
</dbReference>
<dbReference type="PANTHER" id="PTHR46241:SF1">
    <property type="entry name" value="OUTER DYNEIN ARM-DOCKING COMPLEX SUBUNIT 2"/>
    <property type="match status" value="1"/>
</dbReference>
<feature type="repeat" description="ARM" evidence="1">
    <location>
        <begin position="752"/>
        <end position="780"/>
    </location>
</feature>
<dbReference type="InterPro" id="IPR000225">
    <property type="entry name" value="Armadillo"/>
</dbReference>
<feature type="compositionally biased region" description="Polar residues" evidence="2">
    <location>
        <begin position="144"/>
        <end position="153"/>
    </location>
</feature>
<reference evidence="4" key="1">
    <citation type="submission" date="2025-08" db="UniProtKB">
        <authorList>
            <consortium name="RefSeq"/>
        </authorList>
    </citation>
    <scope>IDENTIFICATION</scope>
    <source>
        <tissue evidence="4">Tentacle</tissue>
    </source>
</reference>
<feature type="compositionally biased region" description="Basic and acidic residues" evidence="2">
    <location>
        <begin position="16"/>
        <end position="25"/>
    </location>
</feature>
<dbReference type="InParanoid" id="A0A6P8HBW7"/>
<accession>A0A6P8HBW7</accession>